<dbReference type="STRING" id="745411.B3C1_06258"/>
<protein>
    <submittedName>
        <fullName evidence="1">Uncharacterized protein</fullName>
    </submittedName>
</protein>
<reference evidence="1 2" key="1">
    <citation type="journal article" date="2012" name="J. Bacteriol.">
        <title>Genome Sequence of Gallaecimonas xiamenensis Type Strain 3-C-1.</title>
        <authorList>
            <person name="Lai Q."/>
            <person name="Wang L."/>
            <person name="Wang W."/>
            <person name="Shao Z."/>
        </authorList>
    </citation>
    <scope>NUCLEOTIDE SEQUENCE [LARGE SCALE GENOMIC DNA]</scope>
    <source>
        <strain evidence="1 2">3-C-1</strain>
    </source>
</reference>
<dbReference type="Proteomes" id="UP000006755">
    <property type="component" value="Unassembled WGS sequence"/>
</dbReference>
<evidence type="ECO:0000313" key="2">
    <source>
        <dbReference type="Proteomes" id="UP000006755"/>
    </source>
</evidence>
<keyword evidence="2" id="KW-1185">Reference proteome</keyword>
<evidence type="ECO:0000313" key="1">
    <source>
        <dbReference type="EMBL" id="EKE75660.1"/>
    </source>
</evidence>
<organism evidence="1 2">
    <name type="scientific">Gallaecimonas xiamenensis 3-C-1</name>
    <dbReference type="NCBI Taxonomy" id="745411"/>
    <lineage>
        <taxon>Bacteria</taxon>
        <taxon>Pseudomonadati</taxon>
        <taxon>Pseudomonadota</taxon>
        <taxon>Gammaproteobacteria</taxon>
        <taxon>Enterobacterales</taxon>
        <taxon>Gallaecimonadaceae</taxon>
        <taxon>Gallaecimonas</taxon>
    </lineage>
</organism>
<gene>
    <name evidence="1" type="ORF">B3C1_06258</name>
</gene>
<name>K2KEG6_9GAMM</name>
<dbReference type="AlphaFoldDB" id="K2KEG6"/>
<dbReference type="EMBL" id="AMRI01000007">
    <property type="protein sequence ID" value="EKE75660.1"/>
    <property type="molecule type" value="Genomic_DNA"/>
</dbReference>
<proteinExistence type="predicted"/>
<accession>K2KEG6</accession>
<comment type="caution">
    <text evidence="1">The sequence shown here is derived from an EMBL/GenBank/DDBJ whole genome shotgun (WGS) entry which is preliminary data.</text>
</comment>
<sequence>MGEGLVIFGIENDTASPAQYQLTWQGSDEVFKGELEPGGHNGWTSGIGASHRSDSMVKSVKALRVRFADLCQVELSQAELYPLAMANQYHVLFSDLRKRCPASKE</sequence>